<dbReference type="FunFam" id="1.10.10.10:FF:000479">
    <property type="entry name" value="Predicted protein"/>
    <property type="match status" value="1"/>
</dbReference>
<dbReference type="Gene3D" id="1.10.10.10">
    <property type="entry name" value="Winged helix-like DNA-binding domain superfamily/Winged helix DNA-binding domain"/>
    <property type="match status" value="1"/>
</dbReference>
<feature type="region of interest" description="Disordered" evidence="5">
    <location>
        <begin position="1"/>
        <end position="32"/>
    </location>
</feature>
<evidence type="ECO:0000256" key="5">
    <source>
        <dbReference type="SAM" id="MobiDB-lite"/>
    </source>
</evidence>
<comment type="similarity">
    <text evidence="4">Belongs to the HSF family.</text>
</comment>
<keyword evidence="2" id="KW-0238">DNA-binding</keyword>
<evidence type="ECO:0000313" key="7">
    <source>
        <dbReference type="EMBL" id="KAK1732647.1"/>
    </source>
</evidence>
<dbReference type="InterPro" id="IPR036390">
    <property type="entry name" value="WH_DNA-bd_sf"/>
</dbReference>
<dbReference type="InterPro" id="IPR000232">
    <property type="entry name" value="HSF_DNA-bd"/>
</dbReference>
<dbReference type="SUPFAM" id="SSF46785">
    <property type="entry name" value="Winged helix' DNA-binding domain"/>
    <property type="match status" value="1"/>
</dbReference>
<feature type="compositionally biased region" description="Low complexity" evidence="5">
    <location>
        <begin position="17"/>
        <end position="29"/>
    </location>
</feature>
<dbReference type="PANTHER" id="PTHR10015">
    <property type="entry name" value="HEAT SHOCK TRANSCRIPTION FACTOR"/>
    <property type="match status" value="1"/>
</dbReference>
<dbReference type="InterPro" id="IPR036388">
    <property type="entry name" value="WH-like_DNA-bd_sf"/>
</dbReference>
<evidence type="ECO:0000313" key="8">
    <source>
        <dbReference type="Proteomes" id="UP001224775"/>
    </source>
</evidence>
<comment type="subcellular location">
    <subcellularLocation>
        <location evidence="1">Nucleus</location>
    </subcellularLocation>
</comment>
<protein>
    <submittedName>
        <fullName evidence="7">Heat shock factor family protein</fullName>
    </submittedName>
</protein>
<name>A0AAD8XS07_9STRA</name>
<proteinExistence type="inferred from homology"/>
<dbReference type="GO" id="GO:0043565">
    <property type="term" value="F:sequence-specific DNA binding"/>
    <property type="evidence" value="ECO:0007669"/>
    <property type="project" value="InterPro"/>
</dbReference>
<dbReference type="EMBL" id="JATAAI010000061">
    <property type="protein sequence ID" value="KAK1732647.1"/>
    <property type="molecule type" value="Genomic_DNA"/>
</dbReference>
<keyword evidence="7" id="KW-0346">Stress response</keyword>
<organism evidence="7 8">
    <name type="scientific">Skeletonema marinoi</name>
    <dbReference type="NCBI Taxonomy" id="267567"/>
    <lineage>
        <taxon>Eukaryota</taxon>
        <taxon>Sar</taxon>
        <taxon>Stramenopiles</taxon>
        <taxon>Ochrophyta</taxon>
        <taxon>Bacillariophyta</taxon>
        <taxon>Coscinodiscophyceae</taxon>
        <taxon>Thalassiosirophycidae</taxon>
        <taxon>Thalassiosirales</taxon>
        <taxon>Skeletonemataceae</taxon>
        <taxon>Skeletonema</taxon>
        <taxon>Skeletonema marinoi-dohrnii complex</taxon>
    </lineage>
</organism>
<evidence type="ECO:0000256" key="3">
    <source>
        <dbReference type="ARBA" id="ARBA00023242"/>
    </source>
</evidence>
<reference evidence="7" key="1">
    <citation type="submission" date="2023-06" db="EMBL/GenBank/DDBJ databases">
        <title>Survivors Of The Sea: Transcriptome response of Skeletonema marinoi to long-term dormancy.</title>
        <authorList>
            <person name="Pinder M.I.M."/>
            <person name="Kourtchenko O."/>
            <person name="Robertson E.K."/>
            <person name="Larsson T."/>
            <person name="Maumus F."/>
            <person name="Osuna-Cruz C.M."/>
            <person name="Vancaester E."/>
            <person name="Stenow R."/>
            <person name="Vandepoele K."/>
            <person name="Ploug H."/>
            <person name="Bruchert V."/>
            <person name="Godhe A."/>
            <person name="Topel M."/>
        </authorList>
    </citation>
    <scope>NUCLEOTIDE SEQUENCE</scope>
    <source>
        <strain evidence="7">R05AC</strain>
    </source>
</reference>
<keyword evidence="3" id="KW-0539">Nucleus</keyword>
<dbReference type="Pfam" id="PF00447">
    <property type="entry name" value="HSF_DNA-bind"/>
    <property type="match status" value="1"/>
</dbReference>
<evidence type="ECO:0000256" key="1">
    <source>
        <dbReference type="ARBA" id="ARBA00004123"/>
    </source>
</evidence>
<evidence type="ECO:0000256" key="4">
    <source>
        <dbReference type="RuleBase" id="RU004020"/>
    </source>
</evidence>
<dbReference type="GO" id="GO:0005634">
    <property type="term" value="C:nucleus"/>
    <property type="evidence" value="ECO:0007669"/>
    <property type="project" value="UniProtKB-SubCell"/>
</dbReference>
<keyword evidence="8" id="KW-1185">Reference proteome</keyword>
<evidence type="ECO:0000256" key="2">
    <source>
        <dbReference type="ARBA" id="ARBA00023125"/>
    </source>
</evidence>
<accession>A0AAD8XS07</accession>
<dbReference type="Proteomes" id="UP001224775">
    <property type="component" value="Unassembled WGS sequence"/>
</dbReference>
<feature type="domain" description="HSF-type DNA-binding" evidence="6">
    <location>
        <begin position="32"/>
        <end position="130"/>
    </location>
</feature>
<evidence type="ECO:0000259" key="6">
    <source>
        <dbReference type="SMART" id="SM00415"/>
    </source>
</evidence>
<gene>
    <name evidence="7" type="ORF">QTG54_016624</name>
</gene>
<dbReference type="AlphaFoldDB" id="A0AAD8XS07"/>
<dbReference type="SMART" id="SM00415">
    <property type="entry name" value="HSF"/>
    <property type="match status" value="1"/>
</dbReference>
<dbReference type="GO" id="GO:0003700">
    <property type="term" value="F:DNA-binding transcription factor activity"/>
    <property type="evidence" value="ECO:0007669"/>
    <property type="project" value="InterPro"/>
</dbReference>
<sequence>MTTIRSRSPASEVEEGTSSSKAASSSTSPRRSKSEFPIKLYAMLELADNIPEFAQAVTWLPHGRAFRILDKDTFMKEVVPVFFNQTRIRSFNRQLHLWGFRRIGRGNEQVWFHDNFLRGVPESMDCLVRTKIKGNTVDSNDDRRILNFDDLPPLPIPDKQPSAVLNEMDNAILKIHSSSIDHGDLKMSTLFHASFSDATDHRSKSPCELNVDLNLDELFTLPPSLLPASNVSQGVPIPFLRSHLPLRANTSDSMTYTNQTSAEGTSHQVQSHVMLQADFNDLCFGPLKHSIEDFEPLPFCIDNDPCFSDDFAKFIEGAIQLIER</sequence>
<dbReference type="PANTHER" id="PTHR10015:SF206">
    <property type="entry name" value="HSF-TYPE DNA-BINDING DOMAIN-CONTAINING PROTEIN"/>
    <property type="match status" value="1"/>
</dbReference>
<comment type="caution">
    <text evidence="7">The sequence shown here is derived from an EMBL/GenBank/DDBJ whole genome shotgun (WGS) entry which is preliminary data.</text>
</comment>